<evidence type="ECO:0000256" key="3">
    <source>
        <dbReference type="ARBA" id="ARBA00022729"/>
    </source>
</evidence>
<evidence type="ECO:0000256" key="5">
    <source>
        <dbReference type="ARBA" id="ARBA00022825"/>
    </source>
</evidence>
<dbReference type="PROSITE" id="PS00138">
    <property type="entry name" value="SUBTILASE_SER"/>
    <property type="match status" value="1"/>
</dbReference>
<evidence type="ECO:0000259" key="10">
    <source>
        <dbReference type="Pfam" id="PF18962"/>
    </source>
</evidence>
<keyword evidence="5 6" id="KW-0720">Serine protease</keyword>
<dbReference type="Pfam" id="PF18962">
    <property type="entry name" value="Por_Secre_tail"/>
    <property type="match status" value="1"/>
</dbReference>
<keyword evidence="2 6" id="KW-0645">Protease</keyword>
<dbReference type="KEGG" id="lvn:BWR22_05900"/>
<feature type="domain" description="Peptidase S8/S53" evidence="9">
    <location>
        <begin position="169"/>
        <end position="441"/>
    </location>
</feature>
<dbReference type="CDD" id="cd07493">
    <property type="entry name" value="Peptidases_S8_9"/>
    <property type="match status" value="1"/>
</dbReference>
<organism evidence="11 12">
    <name type="scientific">Lacinutrix venerupis</name>
    <dbReference type="NCBI Taxonomy" id="1486034"/>
    <lineage>
        <taxon>Bacteria</taxon>
        <taxon>Pseudomonadati</taxon>
        <taxon>Bacteroidota</taxon>
        <taxon>Flavobacteriia</taxon>
        <taxon>Flavobacteriales</taxon>
        <taxon>Flavobacteriaceae</taxon>
        <taxon>Lacinutrix</taxon>
    </lineage>
</organism>
<dbReference type="NCBIfam" id="TIGR04183">
    <property type="entry name" value="Por_Secre_tail"/>
    <property type="match status" value="1"/>
</dbReference>
<feature type="active site" description="Charge relay system" evidence="6">
    <location>
        <position position="220"/>
    </location>
</feature>
<feature type="domain" description="Secretion system C-terminal sorting" evidence="10">
    <location>
        <begin position="467"/>
        <end position="538"/>
    </location>
</feature>
<dbReference type="Pfam" id="PF00082">
    <property type="entry name" value="Peptidase_S8"/>
    <property type="match status" value="1"/>
</dbReference>
<feature type="chain" id="PRO_5042029599" evidence="8">
    <location>
        <begin position="20"/>
        <end position="539"/>
    </location>
</feature>
<dbReference type="SUPFAM" id="SSF52743">
    <property type="entry name" value="Subtilisin-like"/>
    <property type="match status" value="1"/>
</dbReference>
<evidence type="ECO:0000313" key="12">
    <source>
        <dbReference type="Proteomes" id="UP000187506"/>
    </source>
</evidence>
<evidence type="ECO:0000256" key="1">
    <source>
        <dbReference type="ARBA" id="ARBA00011073"/>
    </source>
</evidence>
<dbReference type="InterPro" id="IPR015500">
    <property type="entry name" value="Peptidase_S8_subtilisin-rel"/>
</dbReference>
<dbReference type="Gene3D" id="3.40.50.200">
    <property type="entry name" value="Peptidase S8/S53 domain"/>
    <property type="match status" value="1"/>
</dbReference>
<evidence type="ECO:0000256" key="7">
    <source>
        <dbReference type="RuleBase" id="RU003355"/>
    </source>
</evidence>
<comment type="similarity">
    <text evidence="1 6 7">Belongs to the peptidase S8 family.</text>
</comment>
<reference evidence="11 12" key="1">
    <citation type="submission" date="2017-01" db="EMBL/GenBank/DDBJ databases">
        <title>Complete genome of Lacinutrix venerupis DOK2-8 isolated from seawater in Dokdo.</title>
        <authorList>
            <person name="Chi W.-J."/>
            <person name="Kim J.H."/>
        </authorList>
    </citation>
    <scope>NUCLEOTIDE SEQUENCE [LARGE SCALE GENOMIC DNA]</scope>
    <source>
        <strain evidence="11 12">DOK2-8</strain>
    </source>
</reference>
<dbReference type="InterPro" id="IPR000209">
    <property type="entry name" value="Peptidase_S8/S53_dom"/>
</dbReference>
<dbReference type="InterPro" id="IPR023828">
    <property type="entry name" value="Peptidase_S8_Ser-AS"/>
</dbReference>
<evidence type="ECO:0000313" key="11">
    <source>
        <dbReference type="EMBL" id="APX99859.1"/>
    </source>
</evidence>
<evidence type="ECO:0000259" key="9">
    <source>
        <dbReference type="Pfam" id="PF00082"/>
    </source>
</evidence>
<accession>A0AAC9PWH5</accession>
<dbReference type="GO" id="GO:0004252">
    <property type="term" value="F:serine-type endopeptidase activity"/>
    <property type="evidence" value="ECO:0007669"/>
    <property type="project" value="UniProtKB-UniRule"/>
</dbReference>
<sequence length="539" mass="58473">MFRNIVCFVFLLFQLNSLAQEDAWVYLLDKENVQTSIANPISILTQKAIDRKAAHNIPIDERDVPVNENYISQLKTQTGITVLAKSKWFNAVHVRGLETDINALENLAFVDEIIFADDSLNARTENTNTSSPASSFKTENAQVIFDYGNALNQIQMFNGDQLHISDYTGTGMTVAVIDSGFPGVDVIAGFQRVRDSSHILGTYDFVNRDIDVYNNTSSNHGTLVLSDMVGYIENDFVGTAPDAEYYLFITEHAPNENPVEESYWVEAVERADSLGVDVVNTSLGYKDYDNTNYSHTDADLDGLTTYISKGANIAFEKGMLMVTSAGNSGANGVSAPGDAPGSFTIAAVDSNENYASFSSQGSAIQLTQKPDVAAQGQGSYVISQSGAISTANGTSFSSPIMAGGIVCLWQALPDFTNAEIMQLVRETASQYNNPDYFLGYGIPDLSLALAQGLSVQDFPETTTDLIVYPNPVKNNLFIKLPTAYETGQITLYDVIGKKVLESAISQTNNKVNVSSFSKGVYLLKVEAAGLAKTLKLVVN</sequence>
<keyword evidence="12" id="KW-1185">Reference proteome</keyword>
<feature type="active site" description="Charge relay system" evidence="6">
    <location>
        <position position="395"/>
    </location>
</feature>
<dbReference type="PRINTS" id="PR00723">
    <property type="entry name" value="SUBTILISIN"/>
</dbReference>
<gene>
    <name evidence="11" type="ORF">BWR22_05900</name>
</gene>
<dbReference type="InterPro" id="IPR036852">
    <property type="entry name" value="Peptidase_S8/S53_dom_sf"/>
</dbReference>
<dbReference type="PANTHER" id="PTHR43806:SF67">
    <property type="entry name" value="EGF-LIKE DOMAIN-CONTAINING PROTEIN"/>
    <property type="match status" value="1"/>
</dbReference>
<evidence type="ECO:0000256" key="2">
    <source>
        <dbReference type="ARBA" id="ARBA00022670"/>
    </source>
</evidence>
<name>A0AAC9PWH5_9FLAO</name>
<dbReference type="InterPro" id="IPR050131">
    <property type="entry name" value="Peptidase_S8_subtilisin-like"/>
</dbReference>
<protein>
    <submittedName>
        <fullName evidence="11">Serine protease</fullName>
    </submittedName>
</protein>
<dbReference type="Proteomes" id="UP000187506">
    <property type="component" value="Chromosome"/>
</dbReference>
<keyword evidence="4 6" id="KW-0378">Hydrolase</keyword>
<keyword evidence="3 8" id="KW-0732">Signal</keyword>
<evidence type="ECO:0000256" key="4">
    <source>
        <dbReference type="ARBA" id="ARBA00022801"/>
    </source>
</evidence>
<dbReference type="PROSITE" id="PS51892">
    <property type="entry name" value="SUBTILASE"/>
    <property type="match status" value="1"/>
</dbReference>
<evidence type="ECO:0000256" key="6">
    <source>
        <dbReference type="PROSITE-ProRule" id="PRU01240"/>
    </source>
</evidence>
<dbReference type="AlphaFoldDB" id="A0AAC9PWH5"/>
<dbReference type="PANTHER" id="PTHR43806">
    <property type="entry name" value="PEPTIDASE S8"/>
    <property type="match status" value="1"/>
</dbReference>
<proteinExistence type="inferred from homology"/>
<dbReference type="InterPro" id="IPR017317">
    <property type="entry name" value="Pept_S8_subtilisin_bacteroid-2"/>
</dbReference>
<dbReference type="EMBL" id="CP019352">
    <property type="protein sequence ID" value="APX99859.1"/>
    <property type="molecule type" value="Genomic_DNA"/>
</dbReference>
<dbReference type="RefSeq" id="WP_076732521.1">
    <property type="nucleotide sequence ID" value="NZ_CP019352.1"/>
</dbReference>
<dbReference type="GO" id="GO:0006508">
    <property type="term" value="P:proteolysis"/>
    <property type="evidence" value="ECO:0007669"/>
    <property type="project" value="UniProtKB-KW"/>
</dbReference>
<dbReference type="InterPro" id="IPR023827">
    <property type="entry name" value="Peptidase_S8_Asp-AS"/>
</dbReference>
<feature type="signal peptide" evidence="8">
    <location>
        <begin position="1"/>
        <end position="19"/>
    </location>
</feature>
<dbReference type="PIRSF" id="PIRSF037903">
    <property type="entry name" value="Subtilisin_rel_GFO_2223"/>
    <property type="match status" value="1"/>
</dbReference>
<feature type="active site" description="Charge relay system" evidence="6">
    <location>
        <position position="178"/>
    </location>
</feature>
<evidence type="ECO:0000256" key="8">
    <source>
        <dbReference type="SAM" id="SignalP"/>
    </source>
</evidence>
<dbReference type="InterPro" id="IPR026444">
    <property type="entry name" value="Secre_tail"/>
</dbReference>
<dbReference type="PROSITE" id="PS00136">
    <property type="entry name" value="SUBTILASE_ASP"/>
    <property type="match status" value="1"/>
</dbReference>